<organism evidence="3 4">
    <name type="scientific">Elysia crispata</name>
    <name type="common">lettuce slug</name>
    <dbReference type="NCBI Taxonomy" id="231223"/>
    <lineage>
        <taxon>Eukaryota</taxon>
        <taxon>Metazoa</taxon>
        <taxon>Spiralia</taxon>
        <taxon>Lophotrochozoa</taxon>
        <taxon>Mollusca</taxon>
        <taxon>Gastropoda</taxon>
        <taxon>Heterobranchia</taxon>
        <taxon>Euthyneura</taxon>
        <taxon>Panpulmonata</taxon>
        <taxon>Sacoglossa</taxon>
        <taxon>Placobranchoidea</taxon>
        <taxon>Plakobranchidae</taxon>
        <taxon>Elysia</taxon>
    </lineage>
</organism>
<dbReference type="InterPro" id="IPR004302">
    <property type="entry name" value="Cellulose/chitin-bd_N"/>
</dbReference>
<dbReference type="Pfam" id="PF03067">
    <property type="entry name" value="LPMO_10"/>
    <property type="match status" value="1"/>
</dbReference>
<feature type="domain" description="Chitin-binding type-4" evidence="2">
    <location>
        <begin position="38"/>
        <end position="137"/>
    </location>
</feature>
<feature type="chain" id="PRO_5042215493" description="Chitin-binding type-4 domain-containing protein" evidence="1">
    <location>
        <begin position="38"/>
        <end position="159"/>
    </location>
</feature>
<protein>
    <recommendedName>
        <fullName evidence="2">Chitin-binding type-4 domain-containing protein</fullName>
    </recommendedName>
</protein>
<keyword evidence="1" id="KW-0732">Signal</keyword>
<dbReference type="EMBL" id="JAWDGP010002824">
    <property type="protein sequence ID" value="KAK3779530.1"/>
    <property type="molecule type" value="Genomic_DNA"/>
</dbReference>
<sequence length="159" mass="17663">MSLMALTFGSSPAKTTSCLTLALELLLVLSQIVTTKGHGRLLDPPSRASMWRLGFDSPPDYDDHQGYCGGKSALWNRFGGRCGVCGDPISPRPRPHERGGRYYTGTPTRVYQSGDTITITMGITANHRGWVEFRVCNYLHMRLTPDLCLYQRLGRVPCL</sequence>
<comment type="caution">
    <text evidence="3">The sequence shown here is derived from an EMBL/GenBank/DDBJ whole genome shotgun (WGS) entry which is preliminary data.</text>
</comment>
<evidence type="ECO:0000256" key="1">
    <source>
        <dbReference type="SAM" id="SignalP"/>
    </source>
</evidence>
<name>A0AAE1A1V4_9GAST</name>
<reference evidence="3" key="1">
    <citation type="journal article" date="2023" name="G3 (Bethesda)">
        <title>A reference genome for the long-term kleptoplast-retaining sea slug Elysia crispata morphotype clarki.</title>
        <authorList>
            <person name="Eastman K.E."/>
            <person name="Pendleton A.L."/>
            <person name="Shaikh M.A."/>
            <person name="Suttiyut T."/>
            <person name="Ogas R."/>
            <person name="Tomko P."/>
            <person name="Gavelis G."/>
            <person name="Widhalm J.R."/>
            <person name="Wisecaver J.H."/>
        </authorList>
    </citation>
    <scope>NUCLEOTIDE SEQUENCE</scope>
    <source>
        <strain evidence="3">ECLA1</strain>
    </source>
</reference>
<dbReference type="Proteomes" id="UP001283361">
    <property type="component" value="Unassembled WGS sequence"/>
</dbReference>
<evidence type="ECO:0000259" key="2">
    <source>
        <dbReference type="Pfam" id="PF03067"/>
    </source>
</evidence>
<feature type="signal peptide" evidence="1">
    <location>
        <begin position="1"/>
        <end position="37"/>
    </location>
</feature>
<dbReference type="AlphaFoldDB" id="A0AAE1A1V4"/>
<evidence type="ECO:0000313" key="3">
    <source>
        <dbReference type="EMBL" id="KAK3779530.1"/>
    </source>
</evidence>
<proteinExistence type="predicted"/>
<keyword evidence="4" id="KW-1185">Reference proteome</keyword>
<gene>
    <name evidence="3" type="ORF">RRG08_045276</name>
</gene>
<accession>A0AAE1A1V4</accession>
<evidence type="ECO:0000313" key="4">
    <source>
        <dbReference type="Proteomes" id="UP001283361"/>
    </source>
</evidence>